<accession>A9PJZ1</accession>
<reference evidence="1" key="1">
    <citation type="journal article" date="2008" name="BMC Genomics">
        <title>Analysis of 4,664 high-quality sequence-finished poplar full-length cDNA clones and their utility for the discovery of genes responding to insect feeding.</title>
        <authorList>
            <person name="Ralph S.G."/>
            <person name="Chun H.J."/>
            <person name="Cooper D."/>
            <person name="Kirkpatrick R."/>
            <person name="Kolosova N."/>
            <person name="Gunter L."/>
            <person name="Tuskan G.A."/>
            <person name="Douglas C.J."/>
            <person name="Holt R.A."/>
            <person name="Jones S.J."/>
            <person name="Marra M.A."/>
            <person name="Bohlmann J."/>
        </authorList>
    </citation>
    <scope>NUCLEOTIDE SEQUENCE</scope>
    <source>
        <tissue evidence="1">Sapling trees one metre in height and grown under greenhouse conditions were exposed to continuous feeding by Malacosoma disstria Hubner</tissue>
    </source>
</reference>
<protein>
    <submittedName>
        <fullName evidence="1">Uncharacterized protein</fullName>
    </submittedName>
</protein>
<name>A9PJZ1_9ROSI</name>
<dbReference type="AlphaFoldDB" id="A9PJZ1"/>
<proteinExistence type="evidence at transcript level"/>
<evidence type="ECO:0000313" key="1">
    <source>
        <dbReference type="EMBL" id="ABK96694.1"/>
    </source>
</evidence>
<dbReference type="EMBL" id="EF148735">
    <property type="protein sequence ID" value="ABK96694.1"/>
    <property type="molecule type" value="mRNA"/>
</dbReference>
<sequence length="50" mass="5916">MRRAWEDTFWTDVENSCLAVRRVPQKPSNVQLVNVTGVFTEERLTERHNV</sequence>
<organism evidence="1">
    <name type="scientific">Populus trichocarpa x Populus deltoides</name>
    <dbReference type="NCBI Taxonomy" id="3695"/>
    <lineage>
        <taxon>Eukaryota</taxon>
        <taxon>Viridiplantae</taxon>
        <taxon>Streptophyta</taxon>
        <taxon>Embryophyta</taxon>
        <taxon>Tracheophyta</taxon>
        <taxon>Spermatophyta</taxon>
        <taxon>Magnoliopsida</taxon>
        <taxon>eudicotyledons</taxon>
        <taxon>Gunneridae</taxon>
        <taxon>Pentapetalae</taxon>
        <taxon>rosids</taxon>
        <taxon>fabids</taxon>
        <taxon>Malpighiales</taxon>
        <taxon>Salicaceae</taxon>
        <taxon>Saliceae</taxon>
        <taxon>Populus</taxon>
    </lineage>
</organism>